<organism evidence="2">
    <name type="scientific">Telmatobacter sp. DSM 110680</name>
    <dbReference type="NCBI Taxonomy" id="3036704"/>
    <lineage>
        <taxon>Bacteria</taxon>
        <taxon>Pseudomonadati</taxon>
        <taxon>Acidobacteriota</taxon>
        <taxon>Terriglobia</taxon>
        <taxon>Terriglobales</taxon>
        <taxon>Acidobacteriaceae</taxon>
        <taxon>Telmatobacter</taxon>
    </lineage>
</organism>
<name>A0AAU7DCS0_9BACT</name>
<reference evidence="2" key="1">
    <citation type="submission" date="2023-03" db="EMBL/GenBank/DDBJ databases">
        <title>Edaphobacter sp.</title>
        <authorList>
            <person name="Huber K.J."/>
            <person name="Papendorf J."/>
            <person name="Pilke C."/>
            <person name="Bunk B."/>
            <person name="Sproeer C."/>
            <person name="Pester M."/>
        </authorList>
    </citation>
    <scope>NUCLEOTIDE SEQUENCE</scope>
    <source>
        <strain evidence="2">DSM 110680</strain>
    </source>
</reference>
<proteinExistence type="predicted"/>
<dbReference type="EMBL" id="CP121196">
    <property type="protein sequence ID" value="XBH15445.1"/>
    <property type="molecule type" value="Genomic_DNA"/>
</dbReference>
<dbReference type="Gene3D" id="3.30.720.110">
    <property type="match status" value="1"/>
</dbReference>
<dbReference type="PANTHER" id="PTHR34109">
    <property type="entry name" value="BNAUNNG04460D PROTEIN-RELATED"/>
    <property type="match status" value="1"/>
</dbReference>
<gene>
    <name evidence="2" type="ORF">P8935_12785</name>
</gene>
<dbReference type="PROSITE" id="PS51819">
    <property type="entry name" value="VOC"/>
    <property type="match status" value="1"/>
</dbReference>
<dbReference type="RefSeq" id="WP_348260678.1">
    <property type="nucleotide sequence ID" value="NZ_CP121196.1"/>
</dbReference>
<dbReference type="Gene3D" id="3.30.720.120">
    <property type="match status" value="1"/>
</dbReference>
<dbReference type="SUPFAM" id="SSF54593">
    <property type="entry name" value="Glyoxalase/Bleomycin resistance protein/Dihydroxybiphenyl dioxygenase"/>
    <property type="match status" value="1"/>
</dbReference>
<feature type="domain" description="VOC" evidence="1">
    <location>
        <begin position="12"/>
        <end position="135"/>
    </location>
</feature>
<evidence type="ECO:0000313" key="2">
    <source>
        <dbReference type="EMBL" id="XBH15445.1"/>
    </source>
</evidence>
<dbReference type="InterPro" id="IPR004360">
    <property type="entry name" value="Glyas_Fos-R_dOase_dom"/>
</dbReference>
<evidence type="ECO:0000259" key="1">
    <source>
        <dbReference type="PROSITE" id="PS51819"/>
    </source>
</evidence>
<dbReference type="InterPro" id="IPR029068">
    <property type="entry name" value="Glyas_Bleomycin-R_OHBP_Dase"/>
</dbReference>
<dbReference type="AlphaFoldDB" id="A0AAU7DCS0"/>
<dbReference type="PANTHER" id="PTHR34109:SF1">
    <property type="entry name" value="VOC DOMAIN-CONTAINING PROTEIN"/>
    <property type="match status" value="1"/>
</dbReference>
<dbReference type="Pfam" id="PF00903">
    <property type="entry name" value="Glyoxalase"/>
    <property type="match status" value="1"/>
</dbReference>
<dbReference type="CDD" id="cd07246">
    <property type="entry name" value="VOC_like"/>
    <property type="match status" value="1"/>
</dbReference>
<protein>
    <submittedName>
        <fullName evidence="2">VOC family protein</fullName>
    </submittedName>
</protein>
<dbReference type="InterPro" id="IPR037523">
    <property type="entry name" value="VOC_core"/>
</dbReference>
<accession>A0AAU7DCS0</accession>
<sequence length="139" mass="15085">MAGSVSTDKKLETTITTMLYVRRSAAAVDFYTRAFGALTVMRLDNDDGTVVAHLAIGKGDFWVAEESPVHQNFSPESVGGNSMHPVLIVDDPQAVFDHAVAAGASSICPVRDEDYGWRIGRLVDPFGHHWEIGRPLSEG</sequence>